<sequence length="83" mass="8688">NHTAGRLLAEGVAPDQLHTVMTQTAESIKSAPVVAELARKVGVEMPITEAVTAVLDRRISVEELAPALLGRSLKSEESTPAAS</sequence>
<name>A0A9D2ZRZ9_9MICC</name>
<dbReference type="SUPFAM" id="SSF48179">
    <property type="entry name" value="6-phosphogluconate dehydrogenase C-terminal domain-like"/>
    <property type="match status" value="1"/>
</dbReference>
<reference evidence="2" key="2">
    <citation type="submission" date="2021-04" db="EMBL/GenBank/DDBJ databases">
        <authorList>
            <person name="Gilroy R."/>
        </authorList>
    </citation>
    <scope>NUCLEOTIDE SEQUENCE</scope>
    <source>
        <strain evidence="2">ChiHjej10B9-4811</strain>
    </source>
</reference>
<dbReference type="Proteomes" id="UP000823908">
    <property type="component" value="Unassembled WGS sequence"/>
</dbReference>
<proteinExistence type="predicted"/>
<dbReference type="InterPro" id="IPR013328">
    <property type="entry name" value="6PGD_dom2"/>
</dbReference>
<dbReference type="AlphaFoldDB" id="A0A9D2ZRZ9"/>
<accession>A0A9D2ZRZ9</accession>
<gene>
    <name evidence="2" type="ORF">H9908_00775</name>
</gene>
<dbReference type="EMBL" id="DWUS01000021">
    <property type="protein sequence ID" value="HJD50393.1"/>
    <property type="molecule type" value="Genomic_DNA"/>
</dbReference>
<dbReference type="InterPro" id="IPR008927">
    <property type="entry name" value="6-PGluconate_DH-like_C_sf"/>
</dbReference>
<dbReference type="Gene3D" id="1.10.1040.10">
    <property type="entry name" value="N-(1-d-carboxylethyl)-l-norvaline Dehydrogenase, domain 2"/>
    <property type="match status" value="1"/>
</dbReference>
<dbReference type="GO" id="GO:0006072">
    <property type="term" value="P:glycerol-3-phosphate metabolic process"/>
    <property type="evidence" value="ECO:0007669"/>
    <property type="project" value="InterPro"/>
</dbReference>
<evidence type="ECO:0000259" key="1">
    <source>
        <dbReference type="Pfam" id="PF07479"/>
    </source>
</evidence>
<comment type="caution">
    <text evidence="2">The sequence shown here is derived from an EMBL/GenBank/DDBJ whole genome shotgun (WGS) entry which is preliminary data.</text>
</comment>
<feature type="non-terminal residue" evidence="2">
    <location>
        <position position="1"/>
    </location>
</feature>
<dbReference type="InterPro" id="IPR006109">
    <property type="entry name" value="G3P_DH_NAD-dep_C"/>
</dbReference>
<reference evidence="2" key="1">
    <citation type="journal article" date="2021" name="PeerJ">
        <title>Extensive microbial diversity within the chicken gut microbiome revealed by metagenomics and culture.</title>
        <authorList>
            <person name="Gilroy R."/>
            <person name="Ravi A."/>
            <person name="Getino M."/>
            <person name="Pursley I."/>
            <person name="Horton D.L."/>
            <person name="Alikhan N.F."/>
            <person name="Baker D."/>
            <person name="Gharbi K."/>
            <person name="Hall N."/>
            <person name="Watson M."/>
            <person name="Adriaenssens E.M."/>
            <person name="Foster-Nyarko E."/>
            <person name="Jarju S."/>
            <person name="Secka A."/>
            <person name="Antonio M."/>
            <person name="Oren A."/>
            <person name="Chaudhuri R.R."/>
            <person name="La Ragione R."/>
            <person name="Hildebrand F."/>
            <person name="Pallen M.J."/>
        </authorList>
    </citation>
    <scope>NUCLEOTIDE SEQUENCE</scope>
    <source>
        <strain evidence="2">ChiHjej10B9-4811</strain>
    </source>
</reference>
<evidence type="ECO:0000313" key="3">
    <source>
        <dbReference type="Proteomes" id="UP000823908"/>
    </source>
</evidence>
<dbReference type="Pfam" id="PF07479">
    <property type="entry name" value="NAD_Gly3P_dh_C"/>
    <property type="match status" value="1"/>
</dbReference>
<protein>
    <submittedName>
        <fullName evidence="2">Glycerol-3-phosphate dehydrogenase</fullName>
    </submittedName>
</protein>
<evidence type="ECO:0000313" key="2">
    <source>
        <dbReference type="EMBL" id="HJD50393.1"/>
    </source>
</evidence>
<dbReference type="GO" id="GO:0005975">
    <property type="term" value="P:carbohydrate metabolic process"/>
    <property type="evidence" value="ECO:0007669"/>
    <property type="project" value="InterPro"/>
</dbReference>
<organism evidence="2 3">
    <name type="scientific">Candidatus Rothia avistercoris</name>
    <dbReference type="NCBI Taxonomy" id="2840479"/>
    <lineage>
        <taxon>Bacteria</taxon>
        <taxon>Bacillati</taxon>
        <taxon>Actinomycetota</taxon>
        <taxon>Actinomycetes</taxon>
        <taxon>Micrococcales</taxon>
        <taxon>Micrococcaceae</taxon>
        <taxon>Rothia</taxon>
    </lineage>
</organism>
<feature type="domain" description="Glycerol-3-phosphate dehydrogenase NAD-dependent C-terminal" evidence="1">
    <location>
        <begin position="1"/>
        <end position="64"/>
    </location>
</feature>